<evidence type="ECO:0000256" key="2">
    <source>
        <dbReference type="ARBA" id="ARBA00004328"/>
    </source>
</evidence>
<dbReference type="GO" id="GO:0042025">
    <property type="term" value="C:host cell nucleus"/>
    <property type="evidence" value="ECO:0007669"/>
    <property type="project" value="UniProtKB-SubCell"/>
</dbReference>
<dbReference type="InterPro" id="IPR008982">
    <property type="entry name" value="Adenovirus_pIV-like_att"/>
</dbReference>
<evidence type="ECO:0000256" key="11">
    <source>
        <dbReference type="ARBA" id="ARBA00023296"/>
    </source>
</evidence>
<evidence type="ECO:0000256" key="7">
    <source>
        <dbReference type="ARBA" id="ARBA00022804"/>
    </source>
</evidence>
<evidence type="ECO:0000256" key="9">
    <source>
        <dbReference type="ARBA" id="ARBA00022921"/>
    </source>
</evidence>
<feature type="domain" description="Adenoviral fibre protein knob" evidence="12">
    <location>
        <begin position="179"/>
        <end position="347"/>
    </location>
</feature>
<evidence type="ECO:0000256" key="8">
    <source>
        <dbReference type="ARBA" id="ARBA00022844"/>
    </source>
</evidence>
<dbReference type="InterPro" id="IPR000931">
    <property type="entry name" value="Adeno_fibre"/>
</dbReference>
<dbReference type="GO" id="GO:0007155">
    <property type="term" value="P:cell adhesion"/>
    <property type="evidence" value="ECO:0007669"/>
    <property type="project" value="InterPro"/>
</dbReference>
<dbReference type="GO" id="GO:0098671">
    <property type="term" value="P:adhesion receptor-mediated virion attachment to host cell"/>
    <property type="evidence" value="ECO:0007669"/>
    <property type="project" value="UniProtKB-KW"/>
</dbReference>
<organismHost>
    <name type="scientific">Cercopithecinae</name>
    <dbReference type="NCBI Taxonomy" id="9528"/>
</organismHost>
<dbReference type="SUPFAM" id="SSF49835">
    <property type="entry name" value="Virus attachment protein globular domain"/>
    <property type="match status" value="1"/>
</dbReference>
<evidence type="ECO:0000313" key="13">
    <source>
        <dbReference type="EMBL" id="ABH01060.1"/>
    </source>
</evidence>
<reference evidence="13 14" key="1">
    <citation type="submission" date="2006-06" db="EMBL/GenBank/DDBJ databases">
        <title>Methods of Generating Chimeric Adenovirus and Uses for Such Chimeric Adenovirus.</title>
        <authorList>
            <person name="Roy S."/>
            <person name="Clawson D.S."/>
            <person name="Wilson J.M."/>
        </authorList>
    </citation>
    <scope>NUCLEOTIDE SEQUENCE [LARGE SCALE GENOMIC DNA]</scope>
    <source>
        <strain evidence="13">ATCC VR-201</strain>
    </source>
</reference>
<dbReference type="PRINTS" id="PR00307">
    <property type="entry name" value="ADENOVSFIBRE"/>
</dbReference>
<dbReference type="Gene3D" id="2.60.90.10">
    <property type="entry name" value="Adenovirus pIV-related, attachment domain"/>
    <property type="match status" value="1"/>
</dbReference>
<keyword evidence="5" id="KW-1048">Host nucleus</keyword>
<keyword evidence="6" id="KW-0945">Host-virus interaction</keyword>
<dbReference type="InterPro" id="IPR009013">
    <property type="entry name" value="Attachment_protein_shaft_sf"/>
</dbReference>
<name>Q0PLX5_ADES7</name>
<evidence type="ECO:0000256" key="4">
    <source>
        <dbReference type="ARBA" id="ARBA00022561"/>
    </source>
</evidence>
<dbReference type="Pfam" id="PF00541">
    <property type="entry name" value="Adeno_knob"/>
    <property type="match status" value="1"/>
</dbReference>
<keyword evidence="10" id="KW-1233">Viral attachment to host adhesion receptor</keyword>
<comment type="similarity">
    <text evidence="3">Belongs to the adenoviridae fiber family.</text>
</comment>
<keyword evidence="11" id="KW-1160">Virus entry into host cell</keyword>
<evidence type="ECO:0000313" key="14">
    <source>
        <dbReference type="Proteomes" id="UP000165316"/>
    </source>
</evidence>
<comment type="subcellular location">
    <subcellularLocation>
        <location evidence="1">Host nucleus</location>
    </subcellularLocation>
    <subcellularLocation>
        <location evidence="2">Virion</location>
    </subcellularLocation>
</comment>
<keyword evidence="8" id="KW-0946">Virion</keyword>
<dbReference type="Pfam" id="PF00608">
    <property type="entry name" value="Adeno_shaft"/>
    <property type="match status" value="3"/>
</dbReference>
<evidence type="ECO:0000256" key="3">
    <source>
        <dbReference type="ARBA" id="ARBA00006685"/>
    </source>
</evidence>
<evidence type="ECO:0000256" key="10">
    <source>
        <dbReference type="ARBA" id="ARBA00023165"/>
    </source>
</evidence>
<dbReference type="GO" id="GO:0046718">
    <property type="term" value="P:symbiont entry into host cell"/>
    <property type="evidence" value="ECO:0007669"/>
    <property type="project" value="UniProtKB-KW"/>
</dbReference>
<keyword evidence="9" id="KW-0426">Late protein</keyword>
<dbReference type="Gene3D" id="6.20.10.20">
    <property type="match status" value="2"/>
</dbReference>
<evidence type="ECO:0000256" key="1">
    <source>
        <dbReference type="ARBA" id="ARBA00004147"/>
    </source>
</evidence>
<evidence type="ECO:0000256" key="5">
    <source>
        <dbReference type="ARBA" id="ARBA00022562"/>
    </source>
</evidence>
<dbReference type="SUPFAM" id="SSF51225">
    <property type="entry name" value="Fibre shaft of virus attachment proteins"/>
    <property type="match status" value="2"/>
</dbReference>
<organism evidence="13 14">
    <name type="scientific">Simian adenovirus serotype 7</name>
    <name type="common">SAdV-7</name>
    <name type="synonym">Simian adenovirus 7</name>
    <dbReference type="NCBI Taxonomy" id="10532"/>
    <lineage>
        <taxon>Viruses</taxon>
        <taxon>Varidnaviria</taxon>
        <taxon>Bamfordvirae</taxon>
        <taxon>Preplasmiviricota</taxon>
        <taxon>Polisuviricotina</taxon>
        <taxon>Pharingeaviricetes</taxon>
        <taxon>Rowavirales</taxon>
        <taxon>Adenoviridae</taxon>
        <taxon>Mastadenovirus</taxon>
        <taxon>Mastadenovirus russelli</taxon>
        <taxon>Human mastadenovirus G</taxon>
    </lineage>
</organism>
<keyword evidence="4" id="KW-0167">Capsid protein</keyword>
<dbReference type="InterPro" id="IPR000978">
    <property type="entry name" value="Adeno_fibre_knob"/>
</dbReference>
<accession>Q0PLX5</accession>
<dbReference type="Proteomes" id="UP000165316">
    <property type="component" value="Segment"/>
</dbReference>
<dbReference type="EMBL" id="DQ792570">
    <property type="protein sequence ID" value="ABH01060.1"/>
    <property type="molecule type" value="Genomic_DNA"/>
</dbReference>
<dbReference type="GO" id="GO:0019028">
    <property type="term" value="C:viral capsid"/>
    <property type="evidence" value="ECO:0007669"/>
    <property type="project" value="UniProtKB-KW"/>
</dbReference>
<sequence length="347" mass="37532">MKICVVIFALSLIKTELFAVPSTPRVVSPCEKTPGVLNLHIAKPLYFTIEKQLALSIGKGLTISATGQLESTASVQDSATPPLRGISPLKLTDNGLTLSYSDPLRVVGDQLTFNFTSPLRYENGSLTFNYTSPMTLINNSLAINVNTSKGLSSDNGTLAVNVTPDFRFNSSGALTFGIQSLWTFPTKTPNCTVFTESDSLLSLCLTKCGAHVLGSVSLSGVAGTMLKMTHTSVTVQFSFDDSGKLIFSPLANNTWGVRQSESPLPNPSFNALTFMPNSTIYSRGASNEPQNNYYVQTYLRGNVRKPILLTVTYNSVNSGYSLTFKWDAVANEKFATPTSSFCYVAEQ</sequence>
<evidence type="ECO:0000256" key="6">
    <source>
        <dbReference type="ARBA" id="ARBA00022581"/>
    </source>
</evidence>
<proteinExistence type="inferred from homology"/>
<keyword evidence="7" id="KW-1161">Viral attachment to host cell</keyword>
<evidence type="ECO:0000259" key="12">
    <source>
        <dbReference type="Pfam" id="PF00541"/>
    </source>
</evidence>
<protein>
    <submittedName>
        <fullName evidence="13">Short fiber</fullName>
    </submittedName>
</protein>
<dbReference type="InterPro" id="IPR000939">
    <property type="entry name" value="Adenobir_fibre_prot_rpt/shaft"/>
</dbReference>